<feature type="compositionally biased region" description="Polar residues" evidence="1">
    <location>
        <begin position="261"/>
        <end position="274"/>
    </location>
</feature>
<evidence type="ECO:0000256" key="1">
    <source>
        <dbReference type="SAM" id="MobiDB-lite"/>
    </source>
</evidence>
<feature type="region of interest" description="Disordered" evidence="1">
    <location>
        <begin position="250"/>
        <end position="274"/>
    </location>
</feature>
<accession>A0AAJ0F1X7</accession>
<dbReference type="Proteomes" id="UP001224890">
    <property type="component" value="Unassembled WGS sequence"/>
</dbReference>
<proteinExistence type="predicted"/>
<feature type="compositionally biased region" description="Polar residues" evidence="1">
    <location>
        <begin position="32"/>
        <end position="47"/>
    </location>
</feature>
<gene>
    <name evidence="2" type="ORF">BDP55DRAFT_758094</name>
</gene>
<keyword evidence="3" id="KW-1185">Reference proteome</keyword>
<organism evidence="2 3">
    <name type="scientific">Colletotrichum godetiae</name>
    <dbReference type="NCBI Taxonomy" id="1209918"/>
    <lineage>
        <taxon>Eukaryota</taxon>
        <taxon>Fungi</taxon>
        <taxon>Dikarya</taxon>
        <taxon>Ascomycota</taxon>
        <taxon>Pezizomycotina</taxon>
        <taxon>Sordariomycetes</taxon>
        <taxon>Hypocreomycetidae</taxon>
        <taxon>Glomerellales</taxon>
        <taxon>Glomerellaceae</taxon>
        <taxon>Colletotrichum</taxon>
        <taxon>Colletotrichum acutatum species complex</taxon>
    </lineage>
</organism>
<sequence>MEDNFTYRAPEASRRSSGQQQTPPRRPPEQRNASLPSLRPSNITPRQYTIPRGSSSHKRGAEPEYSLHSTNDIHQSSASRAAYVGLGSSSSAFQQTPRTTFPELPAMASSCGPIHSQSHFPSAIDHNRHRVLSSHPASSAHWKSGRNVSSLPSADFTRTCQENTSGSLFQKSPTVSSLHATAKSRATSQVADSLFVDQGVLNRGNPLLDNPTAHLHAPSSPLRIPSPANCGHIEHLRFLDKQQSQAFKSGFFPDTEEPKTLGSSSRKPVTTTASADGLQEGFAAIKVSGFILEDEDEEYRTSSRTNRRKHKNVAIIKQNMSSRPRASTLSSIPVSHDTEPQSILKKQSGENDAMHRQSDTTQGTGKEKAVTTAKKSTEPKSFSLLSNMMAKAPKPSIRIVTVPKPGAKPIRRAQCQDDTSSKT</sequence>
<dbReference type="EMBL" id="JAHMHR010000007">
    <property type="protein sequence ID" value="KAK1689968.1"/>
    <property type="molecule type" value="Genomic_DNA"/>
</dbReference>
<feature type="compositionally biased region" description="Basic and acidic residues" evidence="1">
    <location>
        <begin position="347"/>
        <end position="358"/>
    </location>
</feature>
<feature type="compositionally biased region" description="Polar residues" evidence="1">
    <location>
        <begin position="318"/>
        <end position="333"/>
    </location>
</feature>
<dbReference type="RefSeq" id="XP_060433663.1">
    <property type="nucleotide sequence ID" value="XM_060580795.1"/>
</dbReference>
<evidence type="ECO:0000313" key="3">
    <source>
        <dbReference type="Proteomes" id="UP001224890"/>
    </source>
</evidence>
<feature type="region of interest" description="Disordered" evidence="1">
    <location>
        <begin position="1"/>
        <end position="68"/>
    </location>
</feature>
<reference evidence="2" key="1">
    <citation type="submission" date="2021-06" db="EMBL/GenBank/DDBJ databases">
        <title>Comparative genomics, transcriptomics and evolutionary studies reveal genomic signatures of adaptation to plant cell wall in hemibiotrophic fungi.</title>
        <authorList>
            <consortium name="DOE Joint Genome Institute"/>
            <person name="Baroncelli R."/>
            <person name="Diaz J.F."/>
            <person name="Benocci T."/>
            <person name="Peng M."/>
            <person name="Battaglia E."/>
            <person name="Haridas S."/>
            <person name="Andreopoulos W."/>
            <person name="Labutti K."/>
            <person name="Pangilinan J."/>
            <person name="Floch G.L."/>
            <person name="Makela M.R."/>
            <person name="Henrissat B."/>
            <person name="Grigoriev I.V."/>
            <person name="Crouch J.A."/>
            <person name="De Vries R.P."/>
            <person name="Sukno S.A."/>
            <person name="Thon M.R."/>
        </authorList>
    </citation>
    <scope>NUCLEOTIDE SEQUENCE</scope>
    <source>
        <strain evidence="2">CBS 193.32</strain>
    </source>
</reference>
<dbReference type="GeneID" id="85465321"/>
<evidence type="ECO:0000313" key="2">
    <source>
        <dbReference type="EMBL" id="KAK1689968.1"/>
    </source>
</evidence>
<comment type="caution">
    <text evidence="2">The sequence shown here is derived from an EMBL/GenBank/DDBJ whole genome shotgun (WGS) entry which is preliminary data.</text>
</comment>
<feature type="region of interest" description="Disordered" evidence="1">
    <location>
        <begin position="400"/>
        <end position="423"/>
    </location>
</feature>
<name>A0AAJ0F1X7_9PEZI</name>
<protein>
    <submittedName>
        <fullName evidence="2">Uncharacterized protein</fullName>
    </submittedName>
</protein>
<feature type="region of interest" description="Disordered" evidence="1">
    <location>
        <begin position="298"/>
        <end position="380"/>
    </location>
</feature>
<dbReference type="AlphaFoldDB" id="A0AAJ0F1X7"/>